<dbReference type="SUPFAM" id="SSF103473">
    <property type="entry name" value="MFS general substrate transporter"/>
    <property type="match status" value="1"/>
</dbReference>
<feature type="transmembrane region" description="Helical" evidence="7">
    <location>
        <begin position="176"/>
        <end position="199"/>
    </location>
</feature>
<comment type="subcellular location">
    <subcellularLocation>
        <location evidence="1">Membrane</location>
        <topology evidence="1">Multi-pass membrane protein</topology>
    </subcellularLocation>
</comment>
<name>A0ABR0E199_ZASCE</name>
<comment type="caution">
    <text evidence="9">The sequence shown here is derived from an EMBL/GenBank/DDBJ whole genome shotgun (WGS) entry which is preliminary data.</text>
</comment>
<dbReference type="InterPro" id="IPR036259">
    <property type="entry name" value="MFS_trans_sf"/>
</dbReference>
<accession>A0ABR0E199</accession>
<keyword evidence="5 7" id="KW-0472">Membrane</keyword>
<evidence type="ECO:0000256" key="4">
    <source>
        <dbReference type="ARBA" id="ARBA00022989"/>
    </source>
</evidence>
<feature type="transmembrane region" description="Helical" evidence="7">
    <location>
        <begin position="142"/>
        <end position="164"/>
    </location>
</feature>
<sequence length="529" mass="58368">MEKNTSVPTESPPVSPSSSVDSDGEDLSLFEKKCLLINRETDGNGMGKYQWYVWFLCGFGYLLDLLWAQAFGLILQPLEQELGFSGDKSGNISVAFSAGLTAGAFVWGVLVDIIGRKWAFNLTCFITAVFGLGLGGCNTYTAFLVVTAFTGFGIGGNIPIDTTICLECIPQDRRFMLALLSIFQPIGVVITSVLAYAYIPNFSCSPNFSEKNPLPSCNNVADGQACCTKDSNMGWRYLMFTLGAITLAVFLARSVIFRFKESPKFLVARGRDRQAVEVLQSIAKMNERSCSVTLSEFEELNAQHKISRGITQQDEEKTKTWGDRFAEEGLRYRELFKDWQMTRLTVLVWITYACDFWGFTLAGTYLPSILAIKNSEINLTLQHTYRSYIAIYAPGIVGVVVGSMMYGVPTIGRKLAMVISSGLMGASIFIFSTVNSEASNIGLNAMEYFFQSMFNAVLYGWTPEAFPAPIRGTACGIAAFWGRLFSILAPLIAQSKIPTSGLADNPESINTVLYVEHLNLKRAKLTFFL</sequence>
<evidence type="ECO:0000256" key="5">
    <source>
        <dbReference type="ARBA" id="ARBA00023136"/>
    </source>
</evidence>
<feature type="transmembrane region" description="Helical" evidence="7">
    <location>
        <begin position="237"/>
        <end position="256"/>
    </location>
</feature>
<dbReference type="Gene3D" id="1.20.1250.20">
    <property type="entry name" value="MFS general substrate transporter like domains"/>
    <property type="match status" value="1"/>
</dbReference>
<feature type="transmembrane region" description="Helical" evidence="7">
    <location>
        <begin position="51"/>
        <end position="72"/>
    </location>
</feature>
<gene>
    <name evidence="9" type="ORF">PRZ48_013367</name>
</gene>
<feature type="transmembrane region" description="Helical" evidence="7">
    <location>
        <begin position="92"/>
        <end position="111"/>
    </location>
</feature>
<proteinExistence type="predicted"/>
<evidence type="ECO:0000256" key="7">
    <source>
        <dbReference type="SAM" id="Phobius"/>
    </source>
</evidence>
<feature type="transmembrane region" description="Helical" evidence="7">
    <location>
        <begin position="415"/>
        <end position="434"/>
    </location>
</feature>
<dbReference type="InterPro" id="IPR020846">
    <property type="entry name" value="MFS_dom"/>
</dbReference>
<dbReference type="EMBL" id="JAXOVC010000012">
    <property type="protein sequence ID" value="KAK4495040.1"/>
    <property type="molecule type" value="Genomic_DNA"/>
</dbReference>
<dbReference type="CDD" id="cd17316">
    <property type="entry name" value="MFS_SV2_like"/>
    <property type="match status" value="1"/>
</dbReference>
<feature type="region of interest" description="Disordered" evidence="6">
    <location>
        <begin position="1"/>
        <end position="24"/>
    </location>
</feature>
<protein>
    <recommendedName>
        <fullName evidence="8">Major facilitator superfamily (MFS) profile domain-containing protein</fullName>
    </recommendedName>
</protein>
<feature type="transmembrane region" description="Helical" evidence="7">
    <location>
        <begin position="387"/>
        <end position="408"/>
    </location>
</feature>
<evidence type="ECO:0000313" key="9">
    <source>
        <dbReference type="EMBL" id="KAK4495040.1"/>
    </source>
</evidence>
<dbReference type="PANTHER" id="PTHR23511">
    <property type="entry name" value="SYNAPTIC VESICLE GLYCOPROTEIN 2"/>
    <property type="match status" value="1"/>
</dbReference>
<dbReference type="PANTHER" id="PTHR23511:SF3">
    <property type="entry name" value="MAJOR FACILITATOR SUPERFAMILY (MFS) PROFILE DOMAIN-CONTAINING PROTEIN"/>
    <property type="match status" value="1"/>
</dbReference>
<evidence type="ECO:0000256" key="1">
    <source>
        <dbReference type="ARBA" id="ARBA00004141"/>
    </source>
</evidence>
<keyword evidence="2" id="KW-0813">Transport</keyword>
<keyword evidence="10" id="KW-1185">Reference proteome</keyword>
<reference evidence="9 10" key="1">
    <citation type="journal article" date="2023" name="G3 (Bethesda)">
        <title>A chromosome-level genome assembly of Zasmidium syzygii isolated from banana leaves.</title>
        <authorList>
            <person name="van Westerhoven A.C."/>
            <person name="Mehrabi R."/>
            <person name="Talebi R."/>
            <person name="Steentjes M.B.F."/>
            <person name="Corcolon B."/>
            <person name="Chong P.A."/>
            <person name="Kema G.H.J."/>
            <person name="Seidl M.F."/>
        </authorList>
    </citation>
    <scope>NUCLEOTIDE SEQUENCE [LARGE SCALE GENOMIC DNA]</scope>
    <source>
        <strain evidence="9 10">P124</strain>
    </source>
</reference>
<feature type="transmembrane region" description="Helical" evidence="7">
    <location>
        <begin position="118"/>
        <end position="136"/>
    </location>
</feature>
<feature type="domain" description="Major facilitator superfamily (MFS) profile" evidence="8">
    <location>
        <begin position="53"/>
        <end position="529"/>
    </location>
</feature>
<evidence type="ECO:0000256" key="3">
    <source>
        <dbReference type="ARBA" id="ARBA00022692"/>
    </source>
</evidence>
<dbReference type="Pfam" id="PF07690">
    <property type="entry name" value="MFS_1"/>
    <property type="match status" value="1"/>
</dbReference>
<evidence type="ECO:0000256" key="2">
    <source>
        <dbReference type="ARBA" id="ARBA00022448"/>
    </source>
</evidence>
<feature type="transmembrane region" description="Helical" evidence="7">
    <location>
        <begin position="346"/>
        <end position="367"/>
    </location>
</feature>
<dbReference type="InterPro" id="IPR011701">
    <property type="entry name" value="MFS"/>
</dbReference>
<keyword evidence="3 7" id="KW-0812">Transmembrane</keyword>
<evidence type="ECO:0000313" key="10">
    <source>
        <dbReference type="Proteomes" id="UP001305779"/>
    </source>
</evidence>
<keyword evidence="4 7" id="KW-1133">Transmembrane helix</keyword>
<dbReference type="Proteomes" id="UP001305779">
    <property type="component" value="Unassembled WGS sequence"/>
</dbReference>
<evidence type="ECO:0000256" key="6">
    <source>
        <dbReference type="SAM" id="MobiDB-lite"/>
    </source>
</evidence>
<evidence type="ECO:0000259" key="8">
    <source>
        <dbReference type="PROSITE" id="PS50850"/>
    </source>
</evidence>
<dbReference type="PROSITE" id="PS50850">
    <property type="entry name" value="MFS"/>
    <property type="match status" value="1"/>
</dbReference>
<organism evidence="9 10">
    <name type="scientific">Zasmidium cellare</name>
    <name type="common">Wine cellar mold</name>
    <name type="synonym">Racodium cellare</name>
    <dbReference type="NCBI Taxonomy" id="395010"/>
    <lineage>
        <taxon>Eukaryota</taxon>
        <taxon>Fungi</taxon>
        <taxon>Dikarya</taxon>
        <taxon>Ascomycota</taxon>
        <taxon>Pezizomycotina</taxon>
        <taxon>Dothideomycetes</taxon>
        <taxon>Dothideomycetidae</taxon>
        <taxon>Mycosphaerellales</taxon>
        <taxon>Mycosphaerellaceae</taxon>
        <taxon>Zasmidium</taxon>
    </lineage>
</organism>